<dbReference type="InterPro" id="IPR045186">
    <property type="entry name" value="Indole-3-glycerol_P_synth"/>
</dbReference>
<dbReference type="InterPro" id="IPR013785">
    <property type="entry name" value="Aldolase_TIM"/>
</dbReference>
<protein>
    <recommendedName>
        <fullName evidence="3">indole-3-glycerol-phosphate synthase</fullName>
        <ecNumber evidence="3">4.1.1.48</ecNumber>
    </recommendedName>
</protein>
<dbReference type="AlphaFoldDB" id="A0A4P7VI34"/>
<evidence type="ECO:0000259" key="9">
    <source>
        <dbReference type="Pfam" id="PF00218"/>
    </source>
</evidence>
<dbReference type="PANTHER" id="PTHR22854:SF2">
    <property type="entry name" value="INDOLE-3-GLYCEROL-PHOSPHATE SYNTHASE"/>
    <property type="match status" value="1"/>
</dbReference>
<keyword evidence="8 10" id="KW-0456">Lyase</keyword>
<feature type="domain" description="Indole-3-glycerol phosphate synthase" evidence="9">
    <location>
        <begin position="6"/>
        <end position="255"/>
    </location>
</feature>
<dbReference type="InterPro" id="IPR013798">
    <property type="entry name" value="Indole-3-glycerol_P_synth_dom"/>
</dbReference>
<dbReference type="Proteomes" id="UP000297031">
    <property type="component" value="Chromosome"/>
</dbReference>
<dbReference type="GO" id="GO:0004425">
    <property type="term" value="F:indole-3-glycerol-phosphate synthase activity"/>
    <property type="evidence" value="ECO:0007669"/>
    <property type="project" value="UniProtKB-EC"/>
</dbReference>
<keyword evidence="5" id="KW-0210">Decarboxylase</keyword>
<evidence type="ECO:0000256" key="1">
    <source>
        <dbReference type="ARBA" id="ARBA00001633"/>
    </source>
</evidence>
<keyword evidence="11" id="KW-1185">Reference proteome</keyword>
<dbReference type="GO" id="GO:0000162">
    <property type="term" value="P:L-tryptophan biosynthetic process"/>
    <property type="evidence" value="ECO:0007669"/>
    <property type="project" value="UniProtKB-UniPathway"/>
</dbReference>
<proteinExistence type="predicted"/>
<name>A0A4P7VI34_9BACT</name>
<dbReference type="CDD" id="cd00331">
    <property type="entry name" value="IGPS"/>
    <property type="match status" value="1"/>
</dbReference>
<dbReference type="EC" id="4.1.1.48" evidence="3"/>
<dbReference type="KEGG" id="mgod:E7746_06540"/>
<dbReference type="SUPFAM" id="SSF51366">
    <property type="entry name" value="Ribulose-phoshate binding barrel"/>
    <property type="match status" value="1"/>
</dbReference>
<dbReference type="EMBL" id="CP039393">
    <property type="protein sequence ID" value="QCD35573.1"/>
    <property type="molecule type" value="Genomic_DNA"/>
</dbReference>
<evidence type="ECO:0000256" key="8">
    <source>
        <dbReference type="ARBA" id="ARBA00023239"/>
    </source>
</evidence>
<evidence type="ECO:0000256" key="5">
    <source>
        <dbReference type="ARBA" id="ARBA00022793"/>
    </source>
</evidence>
<organism evidence="10 11">
    <name type="scientific">Muribaculum gordoncarteri</name>
    <dbReference type="NCBI Taxonomy" id="2530390"/>
    <lineage>
        <taxon>Bacteria</taxon>
        <taxon>Pseudomonadati</taxon>
        <taxon>Bacteroidota</taxon>
        <taxon>Bacteroidia</taxon>
        <taxon>Bacteroidales</taxon>
        <taxon>Muribaculaceae</taxon>
        <taxon>Muribaculum</taxon>
    </lineage>
</organism>
<evidence type="ECO:0000313" key="10">
    <source>
        <dbReference type="EMBL" id="QCD35573.1"/>
    </source>
</evidence>
<keyword evidence="4" id="KW-0028">Amino-acid biosynthesis</keyword>
<keyword evidence="7" id="KW-0057">Aromatic amino acid biosynthesis</keyword>
<dbReference type="PROSITE" id="PS00614">
    <property type="entry name" value="IGPS"/>
    <property type="match status" value="1"/>
</dbReference>
<dbReference type="OrthoDB" id="9804217at2"/>
<dbReference type="NCBIfam" id="NF001377">
    <property type="entry name" value="PRK00278.2-4"/>
    <property type="match status" value="1"/>
</dbReference>
<dbReference type="GO" id="GO:0004640">
    <property type="term" value="F:phosphoribosylanthranilate isomerase activity"/>
    <property type="evidence" value="ECO:0007669"/>
    <property type="project" value="TreeGrafter"/>
</dbReference>
<dbReference type="Gene3D" id="3.20.20.70">
    <property type="entry name" value="Aldolase class I"/>
    <property type="match status" value="1"/>
</dbReference>
<dbReference type="InterPro" id="IPR011060">
    <property type="entry name" value="RibuloseP-bd_barrel"/>
</dbReference>
<keyword evidence="6" id="KW-0822">Tryptophan biosynthesis</keyword>
<dbReference type="InterPro" id="IPR001468">
    <property type="entry name" value="Indole-3-GlycerolPSynthase_CS"/>
</dbReference>
<sequence length="261" mass="28670">MNSILNAIVDNKRREIEARAMLGIYDKALSHATKSVYTPVSMSRSITDNEVGIIAEFKRRSPSRGDIHPGAVADEIVKGYTKSGAAACSILTDTVYFGGALSDLALARKSTSLPLLRKEFIVDSCQIFEARLYGADAILLIASILSFNDIVKFTDTAHQLGMEVLLELHDMDELDRFNPEVDMVGINNRNLSTFVTDTDVSLQMASALTDDIVKVAESGLSSIAEIHRLRDVGYRGFLIGETFMKHQHPGKALKDFINATE</sequence>
<dbReference type="RefSeq" id="WP_136410235.1">
    <property type="nucleotide sequence ID" value="NZ_CP039393.1"/>
</dbReference>
<evidence type="ECO:0000256" key="7">
    <source>
        <dbReference type="ARBA" id="ARBA00023141"/>
    </source>
</evidence>
<evidence type="ECO:0000256" key="3">
    <source>
        <dbReference type="ARBA" id="ARBA00012362"/>
    </source>
</evidence>
<dbReference type="Pfam" id="PF00218">
    <property type="entry name" value="IGPS"/>
    <property type="match status" value="1"/>
</dbReference>
<dbReference type="UniPathway" id="UPA00035">
    <property type="reaction ID" value="UER00043"/>
</dbReference>
<evidence type="ECO:0000256" key="4">
    <source>
        <dbReference type="ARBA" id="ARBA00022605"/>
    </source>
</evidence>
<gene>
    <name evidence="10" type="primary">trpC</name>
    <name evidence="10" type="ORF">E7746_06540</name>
</gene>
<evidence type="ECO:0000313" key="11">
    <source>
        <dbReference type="Proteomes" id="UP000297031"/>
    </source>
</evidence>
<comment type="pathway">
    <text evidence="2">Amino-acid biosynthesis; L-tryptophan biosynthesis; L-tryptophan from chorismate: step 4/5.</text>
</comment>
<accession>A0A4P7VI34</accession>
<comment type="catalytic activity">
    <reaction evidence="1">
        <text>1-(2-carboxyphenylamino)-1-deoxy-D-ribulose 5-phosphate + H(+) = (1S,2R)-1-C-(indol-3-yl)glycerol 3-phosphate + CO2 + H2O</text>
        <dbReference type="Rhea" id="RHEA:23476"/>
        <dbReference type="ChEBI" id="CHEBI:15377"/>
        <dbReference type="ChEBI" id="CHEBI:15378"/>
        <dbReference type="ChEBI" id="CHEBI:16526"/>
        <dbReference type="ChEBI" id="CHEBI:58613"/>
        <dbReference type="ChEBI" id="CHEBI:58866"/>
        <dbReference type="EC" id="4.1.1.48"/>
    </reaction>
</comment>
<evidence type="ECO:0000256" key="6">
    <source>
        <dbReference type="ARBA" id="ARBA00022822"/>
    </source>
</evidence>
<evidence type="ECO:0000256" key="2">
    <source>
        <dbReference type="ARBA" id="ARBA00004696"/>
    </source>
</evidence>
<dbReference type="PANTHER" id="PTHR22854">
    <property type="entry name" value="TRYPTOPHAN BIOSYNTHESIS PROTEIN"/>
    <property type="match status" value="1"/>
</dbReference>
<reference evidence="10 11" key="1">
    <citation type="submission" date="2019-02" db="EMBL/GenBank/DDBJ databases">
        <title>Isolation and identification of novel species under the genus Muribaculum.</title>
        <authorList>
            <person name="Miyake S."/>
            <person name="Ding Y."/>
            <person name="Low A."/>
            <person name="Soh M."/>
            <person name="Seedorf H."/>
        </authorList>
    </citation>
    <scope>NUCLEOTIDE SEQUENCE [LARGE SCALE GENOMIC DNA]</scope>
    <source>
        <strain evidence="10 11">TLL-A4</strain>
    </source>
</reference>